<dbReference type="InterPro" id="IPR013121">
    <property type="entry name" value="Fe_red_NAD-bd_6"/>
</dbReference>
<evidence type="ECO:0000256" key="1">
    <source>
        <dbReference type="ARBA" id="ARBA00004651"/>
    </source>
</evidence>
<keyword evidence="6 13" id="KW-0812">Transmembrane</keyword>
<dbReference type="Gene3D" id="3.40.50.80">
    <property type="entry name" value="Nucleotide-binding domain of ferredoxin-NADP reductase (FNR) module"/>
    <property type="match status" value="1"/>
</dbReference>
<organism evidence="15 16">
    <name type="scientific">Ophiocordyceps camponoti-rufipedis</name>
    <dbReference type="NCBI Taxonomy" id="2004952"/>
    <lineage>
        <taxon>Eukaryota</taxon>
        <taxon>Fungi</taxon>
        <taxon>Dikarya</taxon>
        <taxon>Ascomycota</taxon>
        <taxon>Pezizomycotina</taxon>
        <taxon>Sordariomycetes</taxon>
        <taxon>Hypocreomycetidae</taxon>
        <taxon>Hypocreales</taxon>
        <taxon>Ophiocordycipitaceae</taxon>
        <taxon>Ophiocordyceps</taxon>
    </lineage>
</organism>
<dbReference type="EMBL" id="NJES01000102">
    <property type="protein sequence ID" value="PHH77832.1"/>
    <property type="molecule type" value="Genomic_DNA"/>
</dbReference>
<dbReference type="STRING" id="2004952.A0A2C5ZDP5"/>
<evidence type="ECO:0000256" key="6">
    <source>
        <dbReference type="ARBA" id="ARBA00022692"/>
    </source>
</evidence>
<evidence type="ECO:0000256" key="10">
    <source>
        <dbReference type="ARBA" id="ARBA00023065"/>
    </source>
</evidence>
<feature type="transmembrane region" description="Helical" evidence="13">
    <location>
        <begin position="26"/>
        <end position="49"/>
    </location>
</feature>
<dbReference type="CDD" id="cd06186">
    <property type="entry name" value="NOX_Duox_like_FAD_NADP"/>
    <property type="match status" value="1"/>
</dbReference>
<keyword evidence="10" id="KW-0406">Ion transport</keyword>
<comment type="caution">
    <text evidence="15">The sequence shown here is derived from an EMBL/GenBank/DDBJ whole genome shotgun (WGS) entry which is preliminary data.</text>
</comment>
<dbReference type="PROSITE" id="PS51384">
    <property type="entry name" value="FAD_FR"/>
    <property type="match status" value="1"/>
</dbReference>
<dbReference type="InterPro" id="IPR017938">
    <property type="entry name" value="Riboflavin_synthase-like_b-brl"/>
</dbReference>
<dbReference type="EC" id="1.16.1.9" evidence="3"/>
<sequence length="557" mass="61694">MAWTWTIQPPTLTPEAKHDRRTTINLYALLAHASTLAPLLTALLTRLLLLHLSRQTRYARIPTSPSAKAQRRTRTRRLRDALVRVGWWLDDDVVGFGRRDEWLAGLLWLSWLLTLSIHGTGTDFLHFTKRLGAVAVSQLPAQYALSLKGLNAYALAFGSSHERVNRFHGVLGRVIAVMLFLHVACYNYFFVAVGVWPARLLDWVVVYGVVAAVALFALVGTTVTFVRRASYRVFFVTHVIAALLVPPLIFFHAPSSRIYLIEALLAILADLSVRKFRSITAPSTLTLVPDASLVAIEAHVPPRFLRSVSASPGSHVYLSIPRGSRRQASASRAFDFLYNPFSVASVDDERGSITLVARVRKGPMTRTLARLASSSSAAKIPLTIDGPYGSIAHRLVSWSPSRILVIAGGVGATFCLPLYRFLREQLPTTRIRLVWSVRTLADAAWASNAGLLPDKDDDEHDFQLFVSGGVVAPALDDMAGTDQAVELRPLRETSPPRHHSGRPDLEKVVDSVFRQGLEDSVAVLVCGPVEMAADVRRRVRPWAMRGRDVWWHSESFG</sequence>
<comment type="catalytic activity">
    <reaction evidence="12">
        <text>2 a Fe(II)-siderophore + NADP(+) + H(+) = 2 a Fe(III)-siderophore + NADPH</text>
        <dbReference type="Rhea" id="RHEA:28795"/>
        <dbReference type="Rhea" id="RHEA-COMP:11342"/>
        <dbReference type="Rhea" id="RHEA-COMP:11344"/>
        <dbReference type="ChEBI" id="CHEBI:15378"/>
        <dbReference type="ChEBI" id="CHEBI:29033"/>
        <dbReference type="ChEBI" id="CHEBI:29034"/>
        <dbReference type="ChEBI" id="CHEBI:57783"/>
        <dbReference type="ChEBI" id="CHEBI:58349"/>
        <dbReference type="EC" id="1.16.1.9"/>
    </reaction>
</comment>
<feature type="transmembrane region" description="Helical" evidence="13">
    <location>
        <begin position="203"/>
        <end position="226"/>
    </location>
</feature>
<dbReference type="PANTHER" id="PTHR32361:SF28">
    <property type="entry name" value="FRP1P"/>
    <property type="match status" value="1"/>
</dbReference>
<keyword evidence="5" id="KW-1003">Cell membrane</keyword>
<dbReference type="InterPro" id="IPR013112">
    <property type="entry name" value="FAD-bd_8"/>
</dbReference>
<keyword evidence="11 13" id="KW-0472">Membrane</keyword>
<evidence type="ECO:0000256" key="5">
    <source>
        <dbReference type="ARBA" id="ARBA00022475"/>
    </source>
</evidence>
<dbReference type="InterPro" id="IPR013130">
    <property type="entry name" value="Fe3_Rdtase_TM_dom"/>
</dbReference>
<dbReference type="SUPFAM" id="SSF52343">
    <property type="entry name" value="Ferredoxin reductase-like, C-terminal NADP-linked domain"/>
    <property type="match status" value="1"/>
</dbReference>
<dbReference type="InterPro" id="IPR051410">
    <property type="entry name" value="Ferric/Cupric_Reductase"/>
</dbReference>
<evidence type="ECO:0000256" key="13">
    <source>
        <dbReference type="SAM" id="Phobius"/>
    </source>
</evidence>
<evidence type="ECO:0000256" key="8">
    <source>
        <dbReference type="ARBA" id="ARBA00022989"/>
    </source>
</evidence>
<proteinExistence type="inferred from homology"/>
<dbReference type="PANTHER" id="PTHR32361">
    <property type="entry name" value="FERRIC/CUPRIC REDUCTASE TRANSMEMBRANE COMPONENT"/>
    <property type="match status" value="1"/>
</dbReference>
<keyword evidence="8 13" id="KW-1133">Transmembrane helix</keyword>
<accession>A0A2C5ZDP5</accession>
<dbReference type="Pfam" id="PF08030">
    <property type="entry name" value="NAD_binding_6"/>
    <property type="match status" value="1"/>
</dbReference>
<evidence type="ECO:0000256" key="12">
    <source>
        <dbReference type="ARBA" id="ARBA00048483"/>
    </source>
</evidence>
<feature type="transmembrane region" description="Helical" evidence="13">
    <location>
        <begin position="233"/>
        <end position="251"/>
    </location>
</feature>
<dbReference type="InterPro" id="IPR017927">
    <property type="entry name" value="FAD-bd_FR_type"/>
</dbReference>
<dbReference type="GO" id="GO:0052851">
    <property type="term" value="F:ferric-chelate reductase (NADPH) activity"/>
    <property type="evidence" value="ECO:0007669"/>
    <property type="project" value="UniProtKB-EC"/>
</dbReference>
<evidence type="ECO:0000313" key="15">
    <source>
        <dbReference type="EMBL" id="PHH77832.1"/>
    </source>
</evidence>
<evidence type="ECO:0000256" key="2">
    <source>
        <dbReference type="ARBA" id="ARBA00006278"/>
    </source>
</evidence>
<evidence type="ECO:0000256" key="7">
    <source>
        <dbReference type="ARBA" id="ARBA00022982"/>
    </source>
</evidence>
<dbReference type="Gene3D" id="2.40.30.10">
    <property type="entry name" value="Translation factors"/>
    <property type="match status" value="1"/>
</dbReference>
<dbReference type="GO" id="GO:0006826">
    <property type="term" value="P:iron ion transport"/>
    <property type="evidence" value="ECO:0007669"/>
    <property type="project" value="TreeGrafter"/>
</dbReference>
<evidence type="ECO:0000256" key="9">
    <source>
        <dbReference type="ARBA" id="ARBA00023002"/>
    </source>
</evidence>
<name>A0A2C5ZDP5_9HYPO</name>
<dbReference type="InterPro" id="IPR039261">
    <property type="entry name" value="FNR_nucleotide-bd"/>
</dbReference>
<keyword evidence="9" id="KW-0560">Oxidoreductase</keyword>
<dbReference type="Pfam" id="PF01794">
    <property type="entry name" value="Ferric_reduct"/>
    <property type="match status" value="1"/>
</dbReference>
<gene>
    <name evidence="15" type="ORF">CDD80_160</name>
</gene>
<dbReference type="SFLD" id="SFLDG01168">
    <property type="entry name" value="Ferric_reductase_subgroup_(FRE"/>
    <property type="match status" value="1"/>
</dbReference>
<dbReference type="SFLD" id="SFLDS00052">
    <property type="entry name" value="Ferric_Reductase_Domain"/>
    <property type="match status" value="1"/>
</dbReference>
<evidence type="ECO:0000256" key="4">
    <source>
        <dbReference type="ARBA" id="ARBA00022448"/>
    </source>
</evidence>
<feature type="transmembrane region" description="Helical" evidence="13">
    <location>
        <begin position="170"/>
        <end position="191"/>
    </location>
</feature>
<dbReference type="GO" id="GO:0006879">
    <property type="term" value="P:intracellular iron ion homeostasis"/>
    <property type="evidence" value="ECO:0007669"/>
    <property type="project" value="TreeGrafter"/>
</dbReference>
<comment type="subcellular location">
    <subcellularLocation>
        <location evidence="1">Cell membrane</location>
        <topology evidence="1">Multi-pass membrane protein</topology>
    </subcellularLocation>
</comment>
<dbReference type="SUPFAM" id="SSF63380">
    <property type="entry name" value="Riboflavin synthase domain-like"/>
    <property type="match status" value="1"/>
</dbReference>
<dbReference type="Pfam" id="PF08022">
    <property type="entry name" value="FAD_binding_8"/>
    <property type="match status" value="1"/>
</dbReference>
<feature type="domain" description="FAD-binding FR-type" evidence="14">
    <location>
        <begin position="266"/>
        <end position="394"/>
    </location>
</feature>
<dbReference type="OrthoDB" id="10006946at2759"/>
<evidence type="ECO:0000256" key="11">
    <source>
        <dbReference type="ARBA" id="ARBA00023136"/>
    </source>
</evidence>
<keyword evidence="4" id="KW-0813">Transport</keyword>
<evidence type="ECO:0000313" key="16">
    <source>
        <dbReference type="Proteomes" id="UP000226431"/>
    </source>
</evidence>
<dbReference type="GO" id="GO:0015677">
    <property type="term" value="P:copper ion import"/>
    <property type="evidence" value="ECO:0007669"/>
    <property type="project" value="TreeGrafter"/>
</dbReference>
<protein>
    <recommendedName>
        <fullName evidence="3">ferric-chelate reductase (NADPH)</fullName>
        <ecNumber evidence="3">1.16.1.9</ecNumber>
    </recommendedName>
</protein>
<dbReference type="AlphaFoldDB" id="A0A2C5ZDP5"/>
<reference evidence="15 16" key="1">
    <citation type="submission" date="2017-06" db="EMBL/GenBank/DDBJ databases">
        <title>Ant-infecting Ophiocordyceps genomes reveal a high diversity of potential behavioral manipulation genes and a possible major role for enterotoxins.</title>
        <authorList>
            <person name="De Bekker C."/>
            <person name="Evans H.C."/>
            <person name="Brachmann A."/>
            <person name="Hughes D.P."/>
        </authorList>
    </citation>
    <scope>NUCLEOTIDE SEQUENCE [LARGE SCALE GENOMIC DNA]</scope>
    <source>
        <strain evidence="15 16">Map16</strain>
    </source>
</reference>
<dbReference type="Proteomes" id="UP000226431">
    <property type="component" value="Unassembled WGS sequence"/>
</dbReference>
<keyword evidence="7" id="KW-0249">Electron transport</keyword>
<keyword evidence="16" id="KW-1185">Reference proteome</keyword>
<evidence type="ECO:0000256" key="3">
    <source>
        <dbReference type="ARBA" id="ARBA00012668"/>
    </source>
</evidence>
<evidence type="ECO:0000259" key="14">
    <source>
        <dbReference type="PROSITE" id="PS51384"/>
    </source>
</evidence>
<dbReference type="GO" id="GO:0005886">
    <property type="term" value="C:plasma membrane"/>
    <property type="evidence" value="ECO:0007669"/>
    <property type="project" value="UniProtKB-SubCell"/>
</dbReference>
<comment type="similarity">
    <text evidence="2">Belongs to the ferric reductase (FRE) family.</text>
</comment>